<evidence type="ECO:0000313" key="8">
    <source>
        <dbReference type="Proteomes" id="UP001156682"/>
    </source>
</evidence>
<keyword evidence="2 6" id="KW-0963">Cytoplasm</keyword>
<keyword evidence="3 6" id="KW-0540">Nuclease</keyword>
<organism evidence="7 8">
    <name type="scientific">Marinospirillum insulare</name>
    <dbReference type="NCBI Taxonomy" id="217169"/>
    <lineage>
        <taxon>Bacteria</taxon>
        <taxon>Pseudomonadati</taxon>
        <taxon>Pseudomonadota</taxon>
        <taxon>Gammaproteobacteria</taxon>
        <taxon>Oceanospirillales</taxon>
        <taxon>Oceanospirillaceae</taxon>
        <taxon>Marinospirillum</taxon>
    </lineage>
</organism>
<keyword evidence="4 6" id="KW-0378">Hydrolase</keyword>
<accession>A0ABQ5ZWV8</accession>
<dbReference type="PANTHER" id="PTHR34137">
    <property type="entry name" value="EXODEOXYRIBONUCLEASE 7 SMALL SUBUNIT"/>
    <property type="match status" value="1"/>
</dbReference>
<dbReference type="Gene3D" id="1.10.287.1040">
    <property type="entry name" value="Exonuclease VII, small subunit"/>
    <property type="match status" value="1"/>
</dbReference>
<dbReference type="NCBIfam" id="TIGR01280">
    <property type="entry name" value="xseB"/>
    <property type="match status" value="1"/>
</dbReference>
<evidence type="ECO:0000256" key="2">
    <source>
        <dbReference type="ARBA" id="ARBA00022490"/>
    </source>
</evidence>
<dbReference type="NCBIfam" id="NF002140">
    <property type="entry name" value="PRK00977.1-4"/>
    <property type="match status" value="1"/>
</dbReference>
<comment type="function">
    <text evidence="6">Bidirectionally degrades single-stranded DNA into large acid-insoluble oligonucleotides, which are then degraded further into small acid-soluble oligonucleotides.</text>
</comment>
<evidence type="ECO:0000256" key="6">
    <source>
        <dbReference type="HAMAP-Rule" id="MF_00337"/>
    </source>
</evidence>
<dbReference type="PANTHER" id="PTHR34137:SF1">
    <property type="entry name" value="EXODEOXYRIBONUCLEASE 7 SMALL SUBUNIT"/>
    <property type="match status" value="1"/>
</dbReference>
<comment type="catalytic activity">
    <reaction evidence="6">
        <text>Exonucleolytic cleavage in either 5'- to 3'- or 3'- to 5'-direction to yield nucleoside 5'-phosphates.</text>
        <dbReference type="EC" id="3.1.11.6"/>
    </reaction>
</comment>
<keyword evidence="5 6" id="KW-0269">Exonuclease</keyword>
<dbReference type="EC" id="3.1.11.6" evidence="6"/>
<evidence type="ECO:0000256" key="4">
    <source>
        <dbReference type="ARBA" id="ARBA00022801"/>
    </source>
</evidence>
<gene>
    <name evidence="6 7" type="primary">xseB</name>
    <name evidence="7" type="ORF">GCM10007878_09270</name>
</gene>
<evidence type="ECO:0000256" key="1">
    <source>
        <dbReference type="ARBA" id="ARBA00009998"/>
    </source>
</evidence>
<dbReference type="InterPro" id="IPR037004">
    <property type="entry name" value="Exonuc_VII_ssu_sf"/>
</dbReference>
<comment type="subunit">
    <text evidence="6">Heterooligomer composed of large and small subunits.</text>
</comment>
<dbReference type="Pfam" id="PF02609">
    <property type="entry name" value="Exonuc_VII_S"/>
    <property type="match status" value="1"/>
</dbReference>
<name>A0ABQ5ZWV8_9GAMM</name>
<comment type="subcellular location">
    <subcellularLocation>
        <location evidence="6">Cytoplasm</location>
    </subcellularLocation>
</comment>
<evidence type="ECO:0000256" key="3">
    <source>
        <dbReference type="ARBA" id="ARBA00022722"/>
    </source>
</evidence>
<reference evidence="8" key="1">
    <citation type="journal article" date="2019" name="Int. J. Syst. Evol. Microbiol.">
        <title>The Global Catalogue of Microorganisms (GCM) 10K type strain sequencing project: providing services to taxonomists for standard genome sequencing and annotation.</title>
        <authorList>
            <consortium name="The Broad Institute Genomics Platform"/>
            <consortium name="The Broad Institute Genome Sequencing Center for Infectious Disease"/>
            <person name="Wu L."/>
            <person name="Ma J."/>
        </authorList>
    </citation>
    <scope>NUCLEOTIDE SEQUENCE [LARGE SCALE GENOMIC DNA]</scope>
    <source>
        <strain evidence="8">NBRC 100033</strain>
    </source>
</reference>
<sequence length="81" mass="9186">MNTEPPNFEELMQQLETLVASMESGELSLEDSLQAYEKGVRLTRLCQQQLTQAEQRVLSLQEQKGQAHFEPLNLKPEAGNI</sequence>
<comment type="similarity">
    <text evidence="1 6">Belongs to the XseB family.</text>
</comment>
<proteinExistence type="inferred from homology"/>
<dbReference type="Proteomes" id="UP001156682">
    <property type="component" value="Unassembled WGS sequence"/>
</dbReference>
<evidence type="ECO:0000313" key="7">
    <source>
        <dbReference type="EMBL" id="GLR63492.1"/>
    </source>
</evidence>
<dbReference type="SUPFAM" id="SSF116842">
    <property type="entry name" value="XseB-like"/>
    <property type="match status" value="1"/>
</dbReference>
<keyword evidence="8" id="KW-1185">Reference proteome</keyword>
<protein>
    <recommendedName>
        <fullName evidence="6">Exodeoxyribonuclease 7 small subunit</fullName>
        <ecNumber evidence="6">3.1.11.6</ecNumber>
    </recommendedName>
    <alternativeName>
        <fullName evidence="6">Exodeoxyribonuclease VII small subunit</fullName>
        <shortName evidence="6">Exonuclease VII small subunit</shortName>
    </alternativeName>
</protein>
<dbReference type="HAMAP" id="MF_00337">
    <property type="entry name" value="Exonuc_7_S"/>
    <property type="match status" value="1"/>
</dbReference>
<comment type="caution">
    <text evidence="7">The sequence shown here is derived from an EMBL/GenBank/DDBJ whole genome shotgun (WGS) entry which is preliminary data.</text>
</comment>
<dbReference type="EMBL" id="BSOR01000016">
    <property type="protein sequence ID" value="GLR63492.1"/>
    <property type="molecule type" value="Genomic_DNA"/>
</dbReference>
<dbReference type="InterPro" id="IPR003761">
    <property type="entry name" value="Exonuc_VII_S"/>
</dbReference>
<dbReference type="RefSeq" id="WP_027849838.1">
    <property type="nucleotide sequence ID" value="NZ_BSOR01000016.1"/>
</dbReference>
<evidence type="ECO:0000256" key="5">
    <source>
        <dbReference type="ARBA" id="ARBA00022839"/>
    </source>
</evidence>